<dbReference type="Proteomes" id="UP000184612">
    <property type="component" value="Unassembled WGS sequence"/>
</dbReference>
<dbReference type="Pfam" id="PF00082">
    <property type="entry name" value="Peptidase_S8"/>
    <property type="match status" value="2"/>
</dbReference>
<evidence type="ECO:0000256" key="6">
    <source>
        <dbReference type="PROSITE-ProRule" id="PRU01240"/>
    </source>
</evidence>
<evidence type="ECO:0000256" key="5">
    <source>
        <dbReference type="PIRSR" id="PIRSR615500-1"/>
    </source>
</evidence>
<dbReference type="PIRSF" id="PIRSF037894">
    <property type="entry name" value="Subtilisin_rel_CspABC"/>
    <property type="match status" value="1"/>
</dbReference>
<dbReference type="Gene3D" id="3.40.50.200">
    <property type="entry name" value="Peptidase S8/S53 domain"/>
    <property type="match status" value="1"/>
</dbReference>
<gene>
    <name evidence="8" type="ORF">SAMN02745217_03390</name>
</gene>
<dbReference type="CDD" id="cd07478">
    <property type="entry name" value="Peptidases_S8_CspA-like"/>
    <property type="match status" value="1"/>
</dbReference>
<dbReference type="PROSITE" id="PS51892">
    <property type="entry name" value="SUBTILASE"/>
    <property type="match status" value="1"/>
</dbReference>
<dbReference type="InterPro" id="IPR000209">
    <property type="entry name" value="Peptidase_S8/S53_dom"/>
</dbReference>
<evidence type="ECO:0000256" key="4">
    <source>
        <dbReference type="ARBA" id="ARBA00022825"/>
    </source>
</evidence>
<keyword evidence="4 6" id="KW-0720">Serine protease</keyword>
<protein>
    <submittedName>
        <fullName evidence="8">Subtilase family protein</fullName>
    </submittedName>
</protein>
<feature type="active site" description="Charge relay system" evidence="5 6">
    <location>
        <position position="495"/>
    </location>
</feature>
<reference evidence="8 9" key="1">
    <citation type="submission" date="2016-12" db="EMBL/GenBank/DDBJ databases">
        <authorList>
            <person name="Song W.-J."/>
            <person name="Kurnit D.M."/>
        </authorList>
    </citation>
    <scope>NUCLEOTIDE SEQUENCE [LARGE SCALE GENOMIC DNA]</scope>
    <source>
        <strain evidence="8 9">DSM 12503</strain>
    </source>
</reference>
<comment type="similarity">
    <text evidence="1 6">Belongs to the peptidase S8 family.</text>
</comment>
<accession>A0A1M7YGY6</accession>
<keyword evidence="2 6" id="KW-0645">Protease</keyword>
<evidence type="ECO:0000313" key="9">
    <source>
        <dbReference type="Proteomes" id="UP000184612"/>
    </source>
</evidence>
<dbReference type="InterPro" id="IPR015500">
    <property type="entry name" value="Peptidase_S8_subtilisin-rel"/>
</dbReference>
<dbReference type="InterPro" id="IPR017310">
    <property type="entry name" value="Pept_S8A_subtilisin_clostridia"/>
</dbReference>
<evidence type="ECO:0000256" key="2">
    <source>
        <dbReference type="ARBA" id="ARBA00022670"/>
    </source>
</evidence>
<feature type="active site" description="Charge relay system" evidence="5 6">
    <location>
        <position position="104"/>
    </location>
</feature>
<dbReference type="PANTHER" id="PTHR43399:SF4">
    <property type="entry name" value="CELL WALL-ASSOCIATED PROTEASE"/>
    <property type="match status" value="1"/>
</dbReference>
<dbReference type="EMBL" id="FRFD01000010">
    <property type="protein sequence ID" value="SHO51892.1"/>
    <property type="molecule type" value="Genomic_DNA"/>
</dbReference>
<dbReference type="STRING" id="1121345.SAMN02745217_03390"/>
<evidence type="ECO:0000256" key="1">
    <source>
        <dbReference type="ARBA" id="ARBA00011073"/>
    </source>
</evidence>
<keyword evidence="9" id="KW-1185">Reference proteome</keyword>
<evidence type="ECO:0000313" key="8">
    <source>
        <dbReference type="EMBL" id="SHO51892.1"/>
    </source>
</evidence>
<feature type="active site" description="Charge relay system" evidence="5 6">
    <location>
        <position position="173"/>
    </location>
</feature>
<dbReference type="RefSeq" id="WP_073590044.1">
    <property type="nucleotide sequence ID" value="NZ_FRFD01000010.1"/>
</dbReference>
<feature type="domain" description="Peptidase S8/S53" evidence="7">
    <location>
        <begin position="95"/>
        <end position="342"/>
    </location>
</feature>
<dbReference type="InterPro" id="IPR051048">
    <property type="entry name" value="Peptidase_S8/S53_subtilisin"/>
</dbReference>
<dbReference type="GO" id="GO:0006508">
    <property type="term" value="P:proteolysis"/>
    <property type="evidence" value="ECO:0007669"/>
    <property type="project" value="UniProtKB-KW"/>
</dbReference>
<dbReference type="PRINTS" id="PR00723">
    <property type="entry name" value="SUBTILISIN"/>
</dbReference>
<name>A0A1M7YGY6_9FIRM</name>
<keyword evidence="3 6" id="KW-0378">Hydrolase</keyword>
<proteinExistence type="inferred from homology"/>
<dbReference type="InterPro" id="IPR036852">
    <property type="entry name" value="Peptidase_S8/S53_dom_sf"/>
</dbReference>
<sequence length="567" mass="63229">MNEADRYKIISENYADIILDDWNREEVRQKFSGDLINHINSDIAFAYIPVDRMTLDSINQFGYYSMPGCYGLLTAEINHECLLDPKPQGFEGYDGKGVLLGFVDTGIDYRHPAFRKKDNTTRIASIWDQSIRSRDNHPRGLYYGTEYSKEQINLALQSSDPLSVIPVTDDIGHGTIMAGIACGSEDKDNHFQGVASEAELVIVKLKPAKQYLRELYIIPDGVPCYQENDIIAGVEYLDRIASSLNRPIIICIGIGNNIVDHVGLRISSRFYTSIGEKPGYVFITAAGNEANRKNHYYESIAPEAITADAELHVGKKNPGFMMQFWGQSPNFFWIDVYMPSGDFLMRIPPVDGQTKIEKRDNGLVVADSALGIPSNHNQSIIFRFHNPMEGNWTFSVFGSMGDLPREFHFWLSLHNFLAEDTYFIKPNNYTTIVGPANSAGLLTVTSYDVATEKLDFYSSRGFNVDQFPKPDVAAPGVNLPAPFPGGSYVSASGSSVAAAYTAGITALVLQWGEAEDKADFLNTPHVKHIYQLSALRDEDMKYPNEDWGYGILNPQGILDVLKELMAL</sequence>
<feature type="domain" description="Peptidase S8/S53" evidence="7">
    <location>
        <begin position="427"/>
        <end position="550"/>
    </location>
</feature>
<evidence type="ECO:0000259" key="7">
    <source>
        <dbReference type="Pfam" id="PF00082"/>
    </source>
</evidence>
<evidence type="ECO:0000256" key="3">
    <source>
        <dbReference type="ARBA" id="ARBA00022801"/>
    </source>
</evidence>
<dbReference type="SUPFAM" id="SSF52743">
    <property type="entry name" value="Subtilisin-like"/>
    <property type="match status" value="1"/>
</dbReference>
<dbReference type="OrthoDB" id="9762689at2"/>
<organism evidence="8 9">
    <name type="scientific">Anaerocolumna xylanovorans DSM 12503</name>
    <dbReference type="NCBI Taxonomy" id="1121345"/>
    <lineage>
        <taxon>Bacteria</taxon>
        <taxon>Bacillati</taxon>
        <taxon>Bacillota</taxon>
        <taxon>Clostridia</taxon>
        <taxon>Lachnospirales</taxon>
        <taxon>Lachnospiraceae</taxon>
        <taxon>Anaerocolumna</taxon>
    </lineage>
</organism>
<dbReference type="GO" id="GO:0004252">
    <property type="term" value="F:serine-type endopeptidase activity"/>
    <property type="evidence" value="ECO:0007669"/>
    <property type="project" value="UniProtKB-UniRule"/>
</dbReference>
<dbReference type="AlphaFoldDB" id="A0A1M7YGY6"/>
<dbReference type="PANTHER" id="PTHR43399">
    <property type="entry name" value="SUBTILISIN-RELATED"/>
    <property type="match status" value="1"/>
</dbReference>
<dbReference type="Gene3D" id="2.60.120.1290">
    <property type="match status" value="1"/>
</dbReference>
<dbReference type="InterPro" id="IPR034045">
    <property type="entry name" value="Pep_S8_CspA-like"/>
</dbReference>